<evidence type="ECO:0000313" key="2">
    <source>
        <dbReference type="EMBL" id="TQL64597.1"/>
    </source>
</evidence>
<dbReference type="InterPro" id="IPR013655">
    <property type="entry name" value="PAS_fold_3"/>
</dbReference>
<keyword evidence="2" id="KW-0675">Receptor</keyword>
<dbReference type="Gene3D" id="3.30.450.20">
    <property type="entry name" value="PAS domain"/>
    <property type="match status" value="1"/>
</dbReference>
<comment type="caution">
    <text evidence="2">The sequence shown here is derived from an EMBL/GenBank/DDBJ whole genome shotgun (WGS) entry which is preliminary data.</text>
</comment>
<proteinExistence type="predicted"/>
<reference evidence="2 3" key="1">
    <citation type="submission" date="2019-06" db="EMBL/GenBank/DDBJ databases">
        <title>Sequencing the genomes of 1000 actinobacteria strains.</title>
        <authorList>
            <person name="Klenk H.-P."/>
        </authorList>
    </citation>
    <scope>NUCLEOTIDE SEQUENCE [LARGE SCALE GENOMIC DNA]</scope>
    <source>
        <strain evidence="2 3">DSM 4813</strain>
    </source>
</reference>
<dbReference type="Proteomes" id="UP000315389">
    <property type="component" value="Unassembled WGS sequence"/>
</dbReference>
<gene>
    <name evidence="2" type="ORF">FB461_1106</name>
</gene>
<dbReference type="AlphaFoldDB" id="A0A542ZW59"/>
<name>A0A542ZW59_RARFA</name>
<accession>A0A542ZW59</accession>
<dbReference type="InterPro" id="IPR035965">
    <property type="entry name" value="PAS-like_dom_sf"/>
</dbReference>
<evidence type="ECO:0000259" key="1">
    <source>
        <dbReference type="Pfam" id="PF08447"/>
    </source>
</evidence>
<feature type="domain" description="PAS fold-3" evidence="1">
    <location>
        <begin position="35"/>
        <end position="105"/>
    </location>
</feature>
<sequence>MQSSVIPTGIVREIPAGTVLFSTTDESGKITGAGKSFCEISGYTAEQLVGSPHNIVRHREMPGGLFHLFWAQLATGKPIATYVLNLAADGASYWTLACVSPVKDGTYLSVHVQVSRQDHHENLRHAYDTARATERKMRAAGMSARDAAAESSSILEGLLVERGYGGFAAMAAVVLPDEVDAWDKLPRPQLPAAFVKDGHDVGRVLGATREIDEELAVLRARLVEYTALARSLSTEAESLRGSVGNLSRTVTAAAAASEEVGGSAPVLARAAAAAAALSDETSAHLQALPALLQATQAELMQLRVVVAMCVLHSAAAESFAVEIAKGEASGDAMGSLELLCAAIERTVAAVEREWNSVGVRVTEAADHIEEAADRLAKFQRMLLDWRNLVVRFRLSGQLSGMLGDIDGQEVRSRARMKSLRDLAAECRDAAKPLDLNRLRQAVSRVSIR</sequence>
<protein>
    <submittedName>
        <fullName evidence="2">Aerotaxis receptor</fullName>
    </submittedName>
</protein>
<dbReference type="SUPFAM" id="SSF55785">
    <property type="entry name" value="PYP-like sensor domain (PAS domain)"/>
    <property type="match status" value="1"/>
</dbReference>
<dbReference type="CDD" id="cd00130">
    <property type="entry name" value="PAS"/>
    <property type="match status" value="1"/>
</dbReference>
<evidence type="ECO:0000313" key="3">
    <source>
        <dbReference type="Proteomes" id="UP000315389"/>
    </source>
</evidence>
<dbReference type="InterPro" id="IPR000014">
    <property type="entry name" value="PAS"/>
</dbReference>
<dbReference type="RefSeq" id="WP_142119648.1">
    <property type="nucleotide sequence ID" value="NZ_BAAASV010000001.1"/>
</dbReference>
<dbReference type="OrthoDB" id="266313at2"/>
<keyword evidence="3" id="KW-1185">Reference proteome</keyword>
<organism evidence="2 3">
    <name type="scientific">Rarobacter faecitabidus</name>
    <dbReference type="NCBI Taxonomy" id="13243"/>
    <lineage>
        <taxon>Bacteria</taxon>
        <taxon>Bacillati</taxon>
        <taxon>Actinomycetota</taxon>
        <taxon>Actinomycetes</taxon>
        <taxon>Micrococcales</taxon>
        <taxon>Rarobacteraceae</taxon>
        <taxon>Rarobacter</taxon>
    </lineage>
</organism>
<dbReference type="Pfam" id="PF08447">
    <property type="entry name" value="PAS_3"/>
    <property type="match status" value="1"/>
</dbReference>
<dbReference type="EMBL" id="VFOS01000001">
    <property type="protein sequence ID" value="TQL64597.1"/>
    <property type="molecule type" value="Genomic_DNA"/>
</dbReference>
<dbReference type="NCBIfam" id="TIGR00229">
    <property type="entry name" value="sensory_box"/>
    <property type="match status" value="1"/>
</dbReference>